<reference evidence="4 5" key="1">
    <citation type="journal article" date="2020" name="Cell Host Microbe">
        <title>Functional and Genomic Variation between Human-Derived Isolates of Lachnospiraceae Reveals Inter- and Intra-Species Diversity.</title>
        <authorList>
            <person name="Sorbara M.T."/>
            <person name="Littmann E.R."/>
            <person name="Fontana E."/>
            <person name="Moody T.U."/>
            <person name="Kohout C.E."/>
            <person name="Gjonbalaj M."/>
            <person name="Eaton V."/>
            <person name="Seok R."/>
            <person name="Leiner I.M."/>
            <person name="Pamer E.G."/>
        </authorList>
    </citation>
    <scope>NUCLEOTIDE SEQUENCE [LARGE SCALE GENOMIC DNA]</scope>
    <source>
        <strain evidence="4 5">MSK.17.74</strain>
    </source>
</reference>
<evidence type="ECO:0000313" key="4">
    <source>
        <dbReference type="EMBL" id="NSG85972.1"/>
    </source>
</evidence>
<dbReference type="SUPFAM" id="SSF53850">
    <property type="entry name" value="Periplasmic binding protein-like II"/>
    <property type="match status" value="1"/>
</dbReference>
<dbReference type="PANTHER" id="PTHR35936">
    <property type="entry name" value="MEMBRANE-BOUND LYTIC MUREIN TRANSGLYCOSYLASE F"/>
    <property type="match status" value="1"/>
</dbReference>
<comment type="caution">
    <text evidence="4">The sequence shown here is derived from an EMBL/GenBank/DDBJ whole genome shotgun (WGS) entry which is preliminary data.</text>
</comment>
<name>A0ABX2H7Z5_9FIRM</name>
<evidence type="ECO:0000256" key="2">
    <source>
        <dbReference type="SAM" id="SignalP"/>
    </source>
</evidence>
<dbReference type="SMART" id="SM00062">
    <property type="entry name" value="PBPb"/>
    <property type="match status" value="1"/>
</dbReference>
<feature type="chain" id="PRO_5045971960" evidence="2">
    <location>
        <begin position="29"/>
        <end position="255"/>
    </location>
</feature>
<dbReference type="Gene3D" id="3.40.190.10">
    <property type="entry name" value="Periplasmic binding protein-like II"/>
    <property type="match status" value="2"/>
</dbReference>
<dbReference type="InterPro" id="IPR001638">
    <property type="entry name" value="Solute-binding_3/MltF_N"/>
</dbReference>
<sequence>MKKFKTISMGLVLTMGLMTGLGATQVFADDEKVYKIACDQAYAPFSIQQDDGSYKGIDVELLAAIAEEEGFEYELTPMDFSGIIPALVSGTIDGSIAGMNITDERKESVDFSDGYYESGSALVVNKDDDSISDFDDLKGKVAACKEGTTGQLWCEDHADEYGFETTVYPDSVSMMMAVANKQADFLIEDYPVISYQIKIGEQEDLKVAIDAIEEAPQNGFAVKKGENADLLKMFNEGLQKIRDNGKYDEIIAEYE</sequence>
<feature type="signal peptide" evidence="2">
    <location>
        <begin position="1"/>
        <end position="28"/>
    </location>
</feature>
<evidence type="ECO:0000313" key="5">
    <source>
        <dbReference type="Proteomes" id="UP001644719"/>
    </source>
</evidence>
<dbReference type="EMBL" id="JAAITS010000029">
    <property type="protein sequence ID" value="NSG85972.1"/>
    <property type="molecule type" value="Genomic_DNA"/>
</dbReference>
<feature type="domain" description="Solute-binding protein family 3/N-terminal" evidence="3">
    <location>
        <begin position="33"/>
        <end position="255"/>
    </location>
</feature>
<protein>
    <submittedName>
        <fullName evidence="4">Transporter substrate-binding domain-containing protein</fullName>
    </submittedName>
</protein>
<dbReference type="RefSeq" id="WP_148463065.1">
    <property type="nucleotide sequence ID" value="NZ_JAAITS010000029.1"/>
</dbReference>
<gene>
    <name evidence="4" type="ORF">G5B17_11180</name>
</gene>
<dbReference type="Proteomes" id="UP001644719">
    <property type="component" value="Unassembled WGS sequence"/>
</dbReference>
<dbReference type="Pfam" id="PF00497">
    <property type="entry name" value="SBP_bac_3"/>
    <property type="match status" value="1"/>
</dbReference>
<accession>A0ABX2H7Z5</accession>
<keyword evidence="5" id="KW-1185">Reference proteome</keyword>
<keyword evidence="1 2" id="KW-0732">Signal</keyword>
<organism evidence="4 5">
    <name type="scientific">Blautia faecis</name>
    <dbReference type="NCBI Taxonomy" id="871665"/>
    <lineage>
        <taxon>Bacteria</taxon>
        <taxon>Bacillati</taxon>
        <taxon>Bacillota</taxon>
        <taxon>Clostridia</taxon>
        <taxon>Lachnospirales</taxon>
        <taxon>Lachnospiraceae</taxon>
        <taxon>Blautia</taxon>
    </lineage>
</organism>
<evidence type="ECO:0000259" key="3">
    <source>
        <dbReference type="SMART" id="SM00062"/>
    </source>
</evidence>
<evidence type="ECO:0000256" key="1">
    <source>
        <dbReference type="ARBA" id="ARBA00022729"/>
    </source>
</evidence>
<dbReference type="PANTHER" id="PTHR35936:SF38">
    <property type="entry name" value="GLUTAMINE-BINDING PERIPLASMIC PROTEIN"/>
    <property type="match status" value="1"/>
</dbReference>
<proteinExistence type="predicted"/>